<protein>
    <submittedName>
        <fullName evidence="1">YkgJ family cysteine cluster protein</fullName>
    </submittedName>
</protein>
<accession>A0ABX2ILV6</accession>
<dbReference type="EMBL" id="JABCSC020000002">
    <property type="protein sequence ID" value="NSL55301.1"/>
    <property type="molecule type" value="Genomic_DNA"/>
</dbReference>
<proteinExistence type="predicted"/>
<gene>
    <name evidence="1" type="ORF">HJ583_009725</name>
</gene>
<dbReference type="Pfam" id="PF03692">
    <property type="entry name" value="CxxCxxCC"/>
    <property type="match status" value="1"/>
</dbReference>
<dbReference type="InterPro" id="IPR005358">
    <property type="entry name" value="Puta_zinc/iron-chelating_dom"/>
</dbReference>
<reference evidence="1 2" key="1">
    <citation type="submission" date="2020-06" db="EMBL/GenBank/DDBJ databases">
        <title>Draft genome of Uliginosibacterium sp. IMCC34675.</title>
        <authorList>
            <person name="Song J."/>
        </authorList>
    </citation>
    <scope>NUCLEOTIDE SEQUENCE [LARGE SCALE GENOMIC DNA]</scope>
    <source>
        <strain evidence="1 2">IMCC34675</strain>
    </source>
</reference>
<name>A0ABX2ILV6_9RHOO</name>
<keyword evidence="2" id="KW-1185">Reference proteome</keyword>
<sequence>MSDSINPCIRCGACCCSFRVSFYWGESDDAPGGYVPHALTVQVTSTLSAMQGTHPVVTRCVALAGEPGRDVGCTIYPNRPAVCREFAAWQDDGLPDPRCTAARERIGLAALPALSHDTSEAG</sequence>
<evidence type="ECO:0000313" key="1">
    <source>
        <dbReference type="EMBL" id="NSL55301.1"/>
    </source>
</evidence>
<comment type="caution">
    <text evidence="1">The sequence shown here is derived from an EMBL/GenBank/DDBJ whole genome shotgun (WGS) entry which is preliminary data.</text>
</comment>
<dbReference type="Proteomes" id="UP000778523">
    <property type="component" value="Unassembled WGS sequence"/>
</dbReference>
<dbReference type="RefSeq" id="WP_170021731.1">
    <property type="nucleotide sequence ID" value="NZ_JABCSC020000002.1"/>
</dbReference>
<evidence type="ECO:0000313" key="2">
    <source>
        <dbReference type="Proteomes" id="UP000778523"/>
    </source>
</evidence>
<organism evidence="1 2">
    <name type="scientific">Uliginosibacterium aquaticum</name>
    <dbReference type="NCBI Taxonomy" id="2731212"/>
    <lineage>
        <taxon>Bacteria</taxon>
        <taxon>Pseudomonadati</taxon>
        <taxon>Pseudomonadota</taxon>
        <taxon>Betaproteobacteria</taxon>
        <taxon>Rhodocyclales</taxon>
        <taxon>Zoogloeaceae</taxon>
        <taxon>Uliginosibacterium</taxon>
    </lineage>
</organism>